<dbReference type="GO" id="GO:0030272">
    <property type="term" value="F:5-formyltetrahydrofolate cyclo-ligase activity"/>
    <property type="evidence" value="ECO:0007669"/>
    <property type="project" value="UniProtKB-EC"/>
</dbReference>
<evidence type="ECO:0000313" key="8">
    <source>
        <dbReference type="EMBL" id="THU89717.1"/>
    </source>
</evidence>
<feature type="binding site" evidence="6">
    <location>
        <position position="65"/>
    </location>
    <ligand>
        <name>substrate</name>
    </ligand>
</feature>
<evidence type="ECO:0000256" key="2">
    <source>
        <dbReference type="ARBA" id="ARBA00022741"/>
    </source>
</evidence>
<dbReference type="GO" id="GO:0005739">
    <property type="term" value="C:mitochondrion"/>
    <property type="evidence" value="ECO:0007669"/>
    <property type="project" value="TreeGrafter"/>
</dbReference>
<keyword evidence="2 6" id="KW-0547">Nucleotide-binding</keyword>
<dbReference type="NCBIfam" id="TIGR02727">
    <property type="entry name" value="MTHFS_bact"/>
    <property type="match status" value="1"/>
</dbReference>
<feature type="binding site" evidence="6">
    <location>
        <position position="59"/>
    </location>
    <ligand>
        <name>substrate</name>
    </ligand>
</feature>
<comment type="catalytic activity">
    <reaction evidence="4 7">
        <text>(6S)-5-formyl-5,6,7,8-tetrahydrofolate + ATP = (6R)-5,10-methenyltetrahydrofolate + ADP + phosphate</text>
        <dbReference type="Rhea" id="RHEA:10488"/>
        <dbReference type="ChEBI" id="CHEBI:30616"/>
        <dbReference type="ChEBI" id="CHEBI:43474"/>
        <dbReference type="ChEBI" id="CHEBI:57455"/>
        <dbReference type="ChEBI" id="CHEBI:57457"/>
        <dbReference type="ChEBI" id="CHEBI:456216"/>
        <dbReference type="EC" id="6.3.3.2"/>
    </reaction>
</comment>
<dbReference type="GO" id="GO:0005524">
    <property type="term" value="F:ATP binding"/>
    <property type="evidence" value="ECO:0007669"/>
    <property type="project" value="UniProtKB-KW"/>
</dbReference>
<evidence type="ECO:0000256" key="3">
    <source>
        <dbReference type="ARBA" id="ARBA00022840"/>
    </source>
</evidence>
<evidence type="ECO:0000256" key="4">
    <source>
        <dbReference type="ARBA" id="ARBA00036539"/>
    </source>
</evidence>
<keyword evidence="8" id="KW-0808">Transferase</keyword>
<keyword evidence="7" id="KW-0479">Metal-binding</keyword>
<keyword evidence="3 6" id="KW-0067">ATP-binding</keyword>
<dbReference type="SUPFAM" id="SSF100950">
    <property type="entry name" value="NagB/RpiA/CoA transferase-like"/>
    <property type="match status" value="1"/>
</dbReference>
<dbReference type="PANTHER" id="PTHR23407:SF1">
    <property type="entry name" value="5-FORMYLTETRAHYDROFOLATE CYCLO-LIGASE"/>
    <property type="match status" value="1"/>
</dbReference>
<evidence type="ECO:0000313" key="9">
    <source>
        <dbReference type="Proteomes" id="UP000297245"/>
    </source>
</evidence>
<gene>
    <name evidence="8" type="ORF">K435DRAFT_677232</name>
</gene>
<accession>A0A4S8LKM6</accession>
<comment type="cofactor">
    <cofactor evidence="7">
        <name>Mg(2+)</name>
        <dbReference type="ChEBI" id="CHEBI:18420"/>
    </cofactor>
</comment>
<keyword evidence="7" id="KW-0460">Magnesium</keyword>
<keyword evidence="9" id="KW-1185">Reference proteome</keyword>
<dbReference type="GO" id="GO:0035999">
    <property type="term" value="P:tetrahydrofolate interconversion"/>
    <property type="evidence" value="ECO:0007669"/>
    <property type="project" value="TreeGrafter"/>
</dbReference>
<evidence type="ECO:0000256" key="5">
    <source>
        <dbReference type="ARBA" id="ARBA00038966"/>
    </source>
</evidence>
<evidence type="ECO:0000256" key="1">
    <source>
        <dbReference type="ARBA" id="ARBA00010638"/>
    </source>
</evidence>
<dbReference type="Proteomes" id="UP000297245">
    <property type="component" value="Unassembled WGS sequence"/>
</dbReference>
<dbReference type="Pfam" id="PF01812">
    <property type="entry name" value="5-FTHF_cyc-lig"/>
    <property type="match status" value="1"/>
</dbReference>
<dbReference type="AlphaFoldDB" id="A0A4S8LKM6"/>
<dbReference type="GO" id="GO:0009396">
    <property type="term" value="P:folic acid-containing compound biosynthetic process"/>
    <property type="evidence" value="ECO:0007669"/>
    <property type="project" value="TreeGrafter"/>
</dbReference>
<dbReference type="PIRSF" id="PIRSF006806">
    <property type="entry name" value="FTHF_cligase"/>
    <property type="match status" value="1"/>
</dbReference>
<organism evidence="8 9">
    <name type="scientific">Dendrothele bispora (strain CBS 962.96)</name>
    <dbReference type="NCBI Taxonomy" id="1314807"/>
    <lineage>
        <taxon>Eukaryota</taxon>
        <taxon>Fungi</taxon>
        <taxon>Dikarya</taxon>
        <taxon>Basidiomycota</taxon>
        <taxon>Agaricomycotina</taxon>
        <taxon>Agaricomycetes</taxon>
        <taxon>Agaricomycetidae</taxon>
        <taxon>Agaricales</taxon>
        <taxon>Agaricales incertae sedis</taxon>
        <taxon>Dendrothele</taxon>
    </lineage>
</organism>
<dbReference type="GO" id="GO:0016740">
    <property type="term" value="F:transferase activity"/>
    <property type="evidence" value="ECO:0007669"/>
    <property type="project" value="UniProtKB-KW"/>
</dbReference>
<dbReference type="EC" id="6.3.3.2" evidence="5 7"/>
<dbReference type="OrthoDB" id="2015992at2759"/>
<evidence type="ECO:0000256" key="7">
    <source>
        <dbReference type="RuleBase" id="RU361279"/>
    </source>
</evidence>
<feature type="binding site" evidence="6">
    <location>
        <begin position="13"/>
        <end position="17"/>
    </location>
    <ligand>
        <name>ATP</name>
        <dbReference type="ChEBI" id="CHEBI:30616"/>
    </ligand>
</feature>
<dbReference type="InterPro" id="IPR037171">
    <property type="entry name" value="NagB/RpiA_transferase-like"/>
</dbReference>
<protein>
    <recommendedName>
        <fullName evidence="5 7">5-formyltetrahydrofolate cyclo-ligase</fullName>
        <ecNumber evidence="5 7">6.3.3.2</ecNumber>
    </recommendedName>
</protein>
<dbReference type="InterPro" id="IPR002698">
    <property type="entry name" value="FTHF_cligase"/>
</dbReference>
<dbReference type="PANTHER" id="PTHR23407">
    <property type="entry name" value="ATPASE INHIBITOR/5-FORMYLTETRAHYDROFOLATE CYCLO-LIGASE"/>
    <property type="match status" value="1"/>
</dbReference>
<dbReference type="InterPro" id="IPR024185">
    <property type="entry name" value="FTHF_cligase-like_sf"/>
</dbReference>
<comment type="similarity">
    <text evidence="1 7">Belongs to the 5-formyltetrahydrofolate cyclo-ligase family.</text>
</comment>
<proteinExistence type="inferred from homology"/>
<dbReference type="Gene3D" id="3.40.50.10420">
    <property type="entry name" value="NagB/RpiA/CoA transferase-like"/>
    <property type="match status" value="1"/>
</dbReference>
<name>A0A4S8LKM6_DENBC</name>
<feature type="binding site" evidence="6">
    <location>
        <begin position="154"/>
        <end position="162"/>
    </location>
    <ligand>
        <name>ATP</name>
        <dbReference type="ChEBI" id="CHEBI:30616"/>
    </ligand>
</feature>
<evidence type="ECO:0000256" key="6">
    <source>
        <dbReference type="PIRSR" id="PIRSR006806-1"/>
    </source>
</evidence>
<dbReference type="GO" id="GO:0046872">
    <property type="term" value="F:metal ion binding"/>
    <property type="evidence" value="ECO:0007669"/>
    <property type="project" value="UniProtKB-KW"/>
</dbReference>
<reference evidence="8 9" key="1">
    <citation type="journal article" date="2019" name="Nat. Ecol. Evol.">
        <title>Megaphylogeny resolves global patterns of mushroom evolution.</title>
        <authorList>
            <person name="Varga T."/>
            <person name="Krizsan K."/>
            <person name="Foldi C."/>
            <person name="Dima B."/>
            <person name="Sanchez-Garcia M."/>
            <person name="Sanchez-Ramirez S."/>
            <person name="Szollosi G.J."/>
            <person name="Szarkandi J.G."/>
            <person name="Papp V."/>
            <person name="Albert L."/>
            <person name="Andreopoulos W."/>
            <person name="Angelini C."/>
            <person name="Antonin V."/>
            <person name="Barry K.W."/>
            <person name="Bougher N.L."/>
            <person name="Buchanan P."/>
            <person name="Buyck B."/>
            <person name="Bense V."/>
            <person name="Catcheside P."/>
            <person name="Chovatia M."/>
            <person name="Cooper J."/>
            <person name="Damon W."/>
            <person name="Desjardin D."/>
            <person name="Finy P."/>
            <person name="Geml J."/>
            <person name="Haridas S."/>
            <person name="Hughes K."/>
            <person name="Justo A."/>
            <person name="Karasinski D."/>
            <person name="Kautmanova I."/>
            <person name="Kiss B."/>
            <person name="Kocsube S."/>
            <person name="Kotiranta H."/>
            <person name="LaButti K.M."/>
            <person name="Lechner B.E."/>
            <person name="Liimatainen K."/>
            <person name="Lipzen A."/>
            <person name="Lukacs Z."/>
            <person name="Mihaltcheva S."/>
            <person name="Morgado L.N."/>
            <person name="Niskanen T."/>
            <person name="Noordeloos M.E."/>
            <person name="Ohm R.A."/>
            <person name="Ortiz-Santana B."/>
            <person name="Ovrebo C."/>
            <person name="Racz N."/>
            <person name="Riley R."/>
            <person name="Savchenko A."/>
            <person name="Shiryaev A."/>
            <person name="Soop K."/>
            <person name="Spirin V."/>
            <person name="Szebenyi C."/>
            <person name="Tomsovsky M."/>
            <person name="Tulloss R.E."/>
            <person name="Uehling J."/>
            <person name="Grigoriev I.V."/>
            <person name="Vagvolgyi C."/>
            <person name="Papp T."/>
            <person name="Martin F.M."/>
            <person name="Miettinen O."/>
            <person name="Hibbett D.S."/>
            <person name="Nagy L.G."/>
        </authorList>
    </citation>
    <scope>NUCLEOTIDE SEQUENCE [LARGE SCALE GENOMIC DNA]</scope>
    <source>
        <strain evidence="8 9">CBS 962.96</strain>
    </source>
</reference>
<sequence length="229" mass="25422">MLSTTSSTLKTQKKALRKAVSSVLRSLGSAYIREQSSAVAAKVLSLSSFRQCKSVSCYLNMPMGELDTSSIVKEILSSGKTLFVPKIDVGTEGKMDFLQVYDQEDLQLLPAGMWGIREPGMEYNGVKRTNALEPPSELDMILVPGVAFDRSMARLGHGKGYYDRYITSYIATGRPRPLLVTFFACIVALALREQLMDNATSTNYLVPMGEHDWKMDIIVTPDEVLHVER</sequence>
<dbReference type="EMBL" id="ML179358">
    <property type="protein sequence ID" value="THU89717.1"/>
    <property type="molecule type" value="Genomic_DNA"/>
</dbReference>